<dbReference type="eggNOG" id="KOG3114">
    <property type="taxonomic scope" value="Eukaryota"/>
</dbReference>
<reference evidence="2 3" key="1">
    <citation type="journal article" date="2007" name="Nat. Biotechnol.">
        <title>Genome sequence of the lignocellulose-bioconverting and xylose-fermenting yeast Pichia stipitis.</title>
        <authorList>
            <person name="Jeffries T.W."/>
            <person name="Grigoriev I.V."/>
            <person name="Grimwood J."/>
            <person name="Laplaza J.M."/>
            <person name="Aerts A."/>
            <person name="Salamov A."/>
            <person name="Schmutz J."/>
            <person name="Lindquist E."/>
            <person name="Dehal P."/>
            <person name="Shapiro H."/>
            <person name="Jin Y.S."/>
            <person name="Passoth V."/>
            <person name="Richardson P.M."/>
        </authorList>
    </citation>
    <scope>NUCLEOTIDE SEQUENCE [LARGE SCALE GENOMIC DNA]</scope>
    <source>
        <strain evidence="3">ATCC 58785 / CBS 6054 / NBRC 10063 / NRRL Y-11545</strain>
    </source>
</reference>
<dbReference type="AlphaFoldDB" id="A3GHT4"/>
<evidence type="ECO:0008006" key="4">
    <source>
        <dbReference type="Google" id="ProtNLM"/>
    </source>
</evidence>
<dbReference type="STRING" id="322104.A3GHT4"/>
<feature type="transmembrane region" description="Helical" evidence="1">
    <location>
        <begin position="135"/>
        <end position="153"/>
    </location>
</feature>
<comment type="caution">
    <text evidence="2">The sequence shown here is derived from an EMBL/GenBank/DDBJ whole genome shotgun (WGS) entry which is preliminary data.</text>
</comment>
<keyword evidence="3" id="KW-1185">Reference proteome</keyword>
<dbReference type="HOGENOM" id="CLU_082766_0_0_1"/>
<gene>
    <name evidence="2" type="ORF">PICST_34629</name>
</gene>
<evidence type="ECO:0000256" key="1">
    <source>
        <dbReference type="SAM" id="Phobius"/>
    </source>
</evidence>
<dbReference type="Proteomes" id="UP000002258">
    <property type="component" value="Chromosome 1"/>
</dbReference>
<dbReference type="GO" id="GO:0016192">
    <property type="term" value="P:vesicle-mediated transport"/>
    <property type="evidence" value="ECO:0007669"/>
    <property type="project" value="InterPro"/>
</dbReference>
<keyword evidence="1" id="KW-0812">Transmembrane</keyword>
<protein>
    <recommendedName>
        <fullName evidence="4">Protein YIP</fullName>
    </recommendedName>
</protein>
<dbReference type="OrthoDB" id="10256463at2759"/>
<dbReference type="OMA" id="MFQINFY"/>
<evidence type="ECO:0000313" key="2">
    <source>
        <dbReference type="EMBL" id="EAZ62875.1"/>
    </source>
</evidence>
<feature type="transmembrane region" description="Helical" evidence="1">
    <location>
        <begin position="48"/>
        <end position="73"/>
    </location>
</feature>
<feature type="transmembrane region" description="Helical" evidence="1">
    <location>
        <begin position="207"/>
        <end position="231"/>
    </location>
</feature>
<organism evidence="2 3">
    <name type="scientific">Scheffersomyces stipitis (strain ATCC 58785 / CBS 6054 / NBRC 10063 / NRRL Y-11545)</name>
    <name type="common">Yeast</name>
    <name type="synonym">Pichia stipitis</name>
    <dbReference type="NCBI Taxonomy" id="322104"/>
    <lineage>
        <taxon>Eukaryota</taxon>
        <taxon>Fungi</taxon>
        <taxon>Dikarya</taxon>
        <taxon>Ascomycota</taxon>
        <taxon>Saccharomycotina</taxon>
        <taxon>Pichiomycetes</taxon>
        <taxon>Debaryomycetaceae</taxon>
        <taxon>Scheffersomyces</taxon>
    </lineage>
</organism>
<dbReference type="PANTHER" id="PTHR12822">
    <property type="entry name" value="PROTEIN YIPF"/>
    <property type="match status" value="1"/>
</dbReference>
<accession>A3GHT4</accession>
<dbReference type="InParanoid" id="A3GHT4"/>
<proteinExistence type="predicted"/>
<dbReference type="GO" id="GO:0031267">
    <property type="term" value="F:small GTPase binding"/>
    <property type="evidence" value="ECO:0007669"/>
    <property type="project" value="InterPro"/>
</dbReference>
<dbReference type="RefSeq" id="XP_001386898.1">
    <property type="nucleotide sequence ID" value="XM_001386861.1"/>
</dbReference>
<dbReference type="PANTHER" id="PTHR12822:SF2">
    <property type="entry name" value="PROTEIN YIPF"/>
    <property type="match status" value="1"/>
</dbReference>
<dbReference type="EMBL" id="AAVQ01000002">
    <property type="protein sequence ID" value="EAZ62875.1"/>
    <property type="molecule type" value="Genomic_DNA"/>
</dbReference>
<sequence length="233" mass="26456">MFQINFYRSYFNLDTDTFLQKIQRASNPLNSAFAGDEDTDEVTELYGFFWITGTLIFLMFVSATGSNILANWLHSDPENKPYEYSFELLSKSIFLFYGYNLVVPLILYLGTAFLLKFPNTLPLTKVISIYGYTNILWFPITAINFLIVVFISNKKHHLMLNFLEWIIVLISGTITGLSNITKLSGVIHKNCLLLADGDASSANRQYMTIIGLLVIAHALFTILVKISFFGIKV</sequence>
<dbReference type="FunCoup" id="A3GHT4">
    <property type="interactions" value="323"/>
</dbReference>
<feature type="transmembrane region" description="Helical" evidence="1">
    <location>
        <begin position="94"/>
        <end position="115"/>
    </location>
</feature>
<evidence type="ECO:0000313" key="3">
    <source>
        <dbReference type="Proteomes" id="UP000002258"/>
    </source>
</evidence>
<dbReference type="GO" id="GO:0005794">
    <property type="term" value="C:Golgi apparatus"/>
    <property type="evidence" value="ECO:0007669"/>
    <property type="project" value="InterPro"/>
</dbReference>
<name>A3GHT4_PICST</name>
<keyword evidence="1" id="KW-1133">Transmembrane helix</keyword>
<feature type="transmembrane region" description="Helical" evidence="1">
    <location>
        <begin position="165"/>
        <end position="187"/>
    </location>
</feature>
<dbReference type="GeneID" id="4851833"/>
<keyword evidence="1" id="KW-0472">Membrane</keyword>
<dbReference type="KEGG" id="pic:PICST_34629"/>
<dbReference type="InterPro" id="IPR039765">
    <property type="entry name" value="Yip5/YIPF1/YIPF2"/>
</dbReference>